<keyword evidence="2" id="KW-1133">Transmembrane helix</keyword>
<dbReference type="AlphaFoldDB" id="A0A4S8H5Z5"/>
<evidence type="ECO:0000313" key="3">
    <source>
        <dbReference type="EMBL" id="THU30208.1"/>
    </source>
</evidence>
<keyword evidence="4" id="KW-1185">Reference proteome</keyword>
<dbReference type="RefSeq" id="WP_136580940.1">
    <property type="nucleotide sequence ID" value="NZ_STFF01000017.1"/>
</dbReference>
<sequence>MNTHAGRQRRFPAVAIVVVLFILCIVPGQFWITKQFPAISGLVQINPSLIFLDIPIHIPVAIDLILAPALFLLMYPLVILFFPSRRQMLQRVRAAFTGFFILLCCVLLGGLIYYLVQDHLSMQVKNGINSLGIIADIHLSYPGHETIYLRGSLVLFVCFVIGLFICIRKIRKEPAGQLTREQRMTPYERMLQEKRMKEKQMMQETRKFQQEDKHQADKSRKPDIMEQKTIVGGRHVSGLCSSQPVMTIRPEAVYYMPK</sequence>
<evidence type="ECO:0000313" key="4">
    <source>
        <dbReference type="Proteomes" id="UP000306918"/>
    </source>
</evidence>
<feature type="transmembrane region" description="Helical" evidence="2">
    <location>
        <begin position="12"/>
        <end position="32"/>
    </location>
</feature>
<feature type="transmembrane region" description="Helical" evidence="2">
    <location>
        <begin position="147"/>
        <end position="167"/>
    </location>
</feature>
<feature type="region of interest" description="Disordered" evidence="1">
    <location>
        <begin position="198"/>
        <end position="227"/>
    </location>
</feature>
<dbReference type="Proteomes" id="UP000306918">
    <property type="component" value="Unassembled WGS sequence"/>
</dbReference>
<name>A0A4S8H5Z5_9BACT</name>
<organism evidence="3 4">
    <name type="scientific">Niastella caeni</name>
    <dbReference type="NCBI Taxonomy" id="2569763"/>
    <lineage>
        <taxon>Bacteria</taxon>
        <taxon>Pseudomonadati</taxon>
        <taxon>Bacteroidota</taxon>
        <taxon>Chitinophagia</taxon>
        <taxon>Chitinophagales</taxon>
        <taxon>Chitinophagaceae</taxon>
        <taxon>Niastella</taxon>
    </lineage>
</organism>
<proteinExistence type="predicted"/>
<keyword evidence="2" id="KW-0812">Transmembrane</keyword>
<dbReference type="EMBL" id="STFF01000017">
    <property type="protein sequence ID" value="THU30208.1"/>
    <property type="molecule type" value="Genomic_DNA"/>
</dbReference>
<keyword evidence="2" id="KW-0472">Membrane</keyword>
<evidence type="ECO:0000256" key="2">
    <source>
        <dbReference type="SAM" id="Phobius"/>
    </source>
</evidence>
<feature type="transmembrane region" description="Helical" evidence="2">
    <location>
        <begin position="94"/>
        <end position="116"/>
    </location>
</feature>
<dbReference type="OrthoDB" id="662682at2"/>
<comment type="caution">
    <text evidence="3">The sequence shown here is derived from an EMBL/GenBank/DDBJ whole genome shotgun (WGS) entry which is preliminary data.</text>
</comment>
<accession>A0A4S8H5Z5</accession>
<feature type="compositionally biased region" description="Basic and acidic residues" evidence="1">
    <location>
        <begin position="198"/>
        <end position="226"/>
    </location>
</feature>
<evidence type="ECO:0000256" key="1">
    <source>
        <dbReference type="SAM" id="MobiDB-lite"/>
    </source>
</evidence>
<protein>
    <submittedName>
        <fullName evidence="3">Uncharacterized protein</fullName>
    </submittedName>
</protein>
<feature type="transmembrane region" description="Helical" evidence="2">
    <location>
        <begin position="56"/>
        <end position="82"/>
    </location>
</feature>
<reference evidence="3 4" key="1">
    <citation type="submission" date="2019-04" db="EMBL/GenBank/DDBJ databases">
        <title>Niastella caeni sp. nov., isolated from activated sludge.</title>
        <authorList>
            <person name="Sheng M."/>
        </authorList>
    </citation>
    <scope>NUCLEOTIDE SEQUENCE [LARGE SCALE GENOMIC DNA]</scope>
    <source>
        <strain evidence="3 4">HX-2-15</strain>
    </source>
</reference>
<gene>
    <name evidence="3" type="ORF">FAM09_30365</name>
</gene>